<evidence type="ECO:0000313" key="3">
    <source>
        <dbReference type="EMBL" id="CAF0908379.1"/>
    </source>
</evidence>
<dbReference type="PANTHER" id="PTHR10219">
    <property type="entry name" value="GLYCOLIPID TRANSFER PROTEIN-RELATED"/>
    <property type="match status" value="1"/>
</dbReference>
<dbReference type="InterPro" id="IPR014830">
    <property type="entry name" value="Glycolipid_transfer_prot_dom"/>
</dbReference>
<keyword evidence="4" id="KW-1185">Reference proteome</keyword>
<name>A0A814A1W3_9BILA</name>
<dbReference type="PANTHER" id="PTHR10219:SF43">
    <property type="entry name" value="GLYCOLIPID TRANSFER PROTEIN DOMAIN-CONTAINING PROTEIN"/>
    <property type="match status" value="1"/>
</dbReference>
<dbReference type="Proteomes" id="UP000663879">
    <property type="component" value="Unassembled WGS sequence"/>
</dbReference>
<proteinExistence type="inferred from homology"/>
<evidence type="ECO:0000259" key="2">
    <source>
        <dbReference type="Pfam" id="PF08718"/>
    </source>
</evidence>
<comment type="similarity">
    <text evidence="1">Belongs to the GLTP family.</text>
</comment>
<dbReference type="AlphaFoldDB" id="A0A814A1W3"/>
<dbReference type="Pfam" id="PF08718">
    <property type="entry name" value="GLTP"/>
    <property type="match status" value="1"/>
</dbReference>
<dbReference type="GO" id="GO:1902388">
    <property type="term" value="F:ceramide 1-phosphate transfer activity"/>
    <property type="evidence" value="ECO:0007669"/>
    <property type="project" value="TreeGrafter"/>
</dbReference>
<gene>
    <name evidence="3" type="ORF">OXX778_LOCUS11765</name>
</gene>
<dbReference type="GO" id="GO:0016020">
    <property type="term" value="C:membrane"/>
    <property type="evidence" value="ECO:0007669"/>
    <property type="project" value="TreeGrafter"/>
</dbReference>
<feature type="domain" description="Glycolipid transfer protein" evidence="2">
    <location>
        <begin position="42"/>
        <end position="189"/>
    </location>
</feature>
<dbReference type="FunFam" id="1.10.3520.10:FF:000002">
    <property type="entry name" value="Ceramide-1-phosphate transfer protein"/>
    <property type="match status" value="1"/>
</dbReference>
<organism evidence="3 4">
    <name type="scientific">Brachionus calyciflorus</name>
    <dbReference type="NCBI Taxonomy" id="104777"/>
    <lineage>
        <taxon>Eukaryota</taxon>
        <taxon>Metazoa</taxon>
        <taxon>Spiralia</taxon>
        <taxon>Gnathifera</taxon>
        <taxon>Rotifera</taxon>
        <taxon>Eurotatoria</taxon>
        <taxon>Monogononta</taxon>
        <taxon>Pseudotrocha</taxon>
        <taxon>Ploima</taxon>
        <taxon>Brachionidae</taxon>
        <taxon>Brachionus</taxon>
    </lineage>
</organism>
<dbReference type="Gene3D" id="1.10.3520.10">
    <property type="entry name" value="Glycolipid transfer protein"/>
    <property type="match status" value="1"/>
</dbReference>
<accession>A0A814A1W3</accession>
<dbReference type="InterPro" id="IPR036497">
    <property type="entry name" value="GLTP_sf"/>
</dbReference>
<dbReference type="OrthoDB" id="116883at2759"/>
<dbReference type="SUPFAM" id="SSF110004">
    <property type="entry name" value="Glycolipid transfer protein, GLTP"/>
    <property type="match status" value="1"/>
</dbReference>
<evidence type="ECO:0000313" key="4">
    <source>
        <dbReference type="Proteomes" id="UP000663879"/>
    </source>
</evidence>
<comment type="caution">
    <text evidence="3">The sequence shown here is derived from an EMBL/GenBank/DDBJ whole genome shotgun (WGS) entry which is preliminary data.</text>
</comment>
<reference evidence="3" key="1">
    <citation type="submission" date="2021-02" db="EMBL/GenBank/DDBJ databases">
        <authorList>
            <person name="Nowell W R."/>
        </authorList>
    </citation>
    <scope>NUCLEOTIDE SEQUENCE</scope>
    <source>
        <strain evidence="3">Ploen Becks lab</strain>
    </source>
</reference>
<dbReference type="GO" id="GO:0032691">
    <property type="term" value="P:negative regulation of interleukin-1 beta production"/>
    <property type="evidence" value="ECO:0007669"/>
    <property type="project" value="UniProtKB-ARBA"/>
</dbReference>
<sequence length="227" mass="26864">MSEHNHHHHHHHSHEKFDPEKLFYAFKQCLLKSDSSQDFDDISLKDYILAYEEINKFLSLLGNIFYFVISDVTEKIVILRKYLEKQPNNYATLHTFLKYEQSQGLFKQSSHDLKHNPSGARTILRLHRALIFIYKFLDRLHTADPKMKSSQICTETYEQTLAKYHPWLVRKAANLGMMGLPKRDALIGHMIRNESDLNKFPEFIQTVETTYNVTQNYFEKFSILDLP</sequence>
<dbReference type="GO" id="GO:1902387">
    <property type="term" value="F:ceramide 1-phosphate binding"/>
    <property type="evidence" value="ECO:0007669"/>
    <property type="project" value="TreeGrafter"/>
</dbReference>
<dbReference type="GO" id="GO:0005829">
    <property type="term" value="C:cytosol"/>
    <property type="evidence" value="ECO:0007669"/>
    <property type="project" value="TreeGrafter"/>
</dbReference>
<evidence type="ECO:0000256" key="1">
    <source>
        <dbReference type="ARBA" id="ARBA00007148"/>
    </source>
</evidence>
<protein>
    <recommendedName>
        <fullName evidence="2">Glycolipid transfer protein domain-containing protein</fullName>
    </recommendedName>
</protein>
<dbReference type="EMBL" id="CAJNOC010002038">
    <property type="protein sequence ID" value="CAF0908379.1"/>
    <property type="molecule type" value="Genomic_DNA"/>
</dbReference>